<evidence type="ECO:0008006" key="3">
    <source>
        <dbReference type="Google" id="ProtNLM"/>
    </source>
</evidence>
<evidence type="ECO:0000313" key="2">
    <source>
        <dbReference type="Proteomes" id="UP000663836"/>
    </source>
</evidence>
<protein>
    <recommendedName>
        <fullName evidence="3">Pentatricopeptide repeat-containing protein</fullName>
    </recommendedName>
</protein>
<feature type="non-terminal residue" evidence="1">
    <location>
        <position position="1"/>
    </location>
</feature>
<dbReference type="NCBIfam" id="TIGR00756">
    <property type="entry name" value="PPR"/>
    <property type="match status" value="1"/>
</dbReference>
<reference evidence="1" key="1">
    <citation type="submission" date="2021-02" db="EMBL/GenBank/DDBJ databases">
        <authorList>
            <person name="Nowell W R."/>
        </authorList>
    </citation>
    <scope>NUCLEOTIDE SEQUENCE</scope>
</reference>
<comment type="caution">
    <text evidence="1">The sequence shown here is derived from an EMBL/GenBank/DDBJ whole genome shotgun (WGS) entry which is preliminary data.</text>
</comment>
<dbReference type="AlphaFoldDB" id="A0A820HX75"/>
<dbReference type="InterPro" id="IPR011990">
    <property type="entry name" value="TPR-like_helical_dom_sf"/>
</dbReference>
<proteinExistence type="predicted"/>
<evidence type="ECO:0000313" key="1">
    <source>
        <dbReference type="EMBL" id="CAF4298572.1"/>
    </source>
</evidence>
<organism evidence="1 2">
    <name type="scientific">Rotaria sordida</name>
    <dbReference type="NCBI Taxonomy" id="392033"/>
    <lineage>
        <taxon>Eukaryota</taxon>
        <taxon>Metazoa</taxon>
        <taxon>Spiralia</taxon>
        <taxon>Gnathifera</taxon>
        <taxon>Rotifera</taxon>
        <taxon>Eurotatoria</taxon>
        <taxon>Bdelloidea</taxon>
        <taxon>Philodinida</taxon>
        <taxon>Philodinidae</taxon>
        <taxon>Rotaria</taxon>
    </lineage>
</organism>
<sequence length="99" mass="11493">MFPINANRLFSTINNKKSNYMRATMFKGLVSKKMPEKVLDLFDQMNIQPDQVVFNTLFSACARVANDRAKEIGRKLLHQMPKHFHNDNVLLTSAIYMLM</sequence>
<dbReference type="Gene3D" id="1.25.40.10">
    <property type="entry name" value="Tetratricopeptide repeat domain"/>
    <property type="match status" value="1"/>
</dbReference>
<dbReference type="Proteomes" id="UP000663836">
    <property type="component" value="Unassembled WGS sequence"/>
</dbReference>
<accession>A0A820HX75</accession>
<dbReference type="EMBL" id="CAJOBD010035063">
    <property type="protein sequence ID" value="CAF4298572.1"/>
    <property type="molecule type" value="Genomic_DNA"/>
</dbReference>
<dbReference type="InterPro" id="IPR002885">
    <property type="entry name" value="PPR_rpt"/>
</dbReference>
<name>A0A820HX75_9BILA</name>
<gene>
    <name evidence="1" type="ORF">JBS370_LOCUS40303</name>
</gene>